<proteinExistence type="predicted"/>
<accession>A0A812IG25</accession>
<dbReference type="Proteomes" id="UP000604046">
    <property type="component" value="Unassembled WGS sequence"/>
</dbReference>
<reference evidence="1" key="1">
    <citation type="submission" date="2021-02" db="EMBL/GenBank/DDBJ databases">
        <authorList>
            <person name="Dougan E. K."/>
            <person name="Rhodes N."/>
            <person name="Thang M."/>
            <person name="Chan C."/>
        </authorList>
    </citation>
    <scope>NUCLEOTIDE SEQUENCE</scope>
</reference>
<dbReference type="EMBL" id="CAJNDS010000236">
    <property type="protein sequence ID" value="CAE7032067.1"/>
    <property type="molecule type" value="Genomic_DNA"/>
</dbReference>
<protein>
    <submittedName>
        <fullName evidence="1">Uncharacterized protein</fullName>
    </submittedName>
</protein>
<dbReference type="AlphaFoldDB" id="A0A812IG25"/>
<name>A0A812IG25_9DINO</name>
<sequence>MGGDSDRPSFLAWEWSARQCKEAKESSPLARTLLKFFRGCSASLMSASWKESVICYFAQDMQKLLVVRLQQRGEILELPLQSLSWIFPYSFFKIGASSDVLYLRFEIEERAELALVLGYISAHAASFVQNPSQVVLALEFLNVHFEEALEELGSTRRCAEVVLEVSEVFQDSRFAGLTGAAFEVQSFASRIRPRFPWLGKALEALESLGCSNLLAGHLSRKVAECAKAEVAASAAPAARWRVSPEARGLFDSLASSKESSDVLFAVSRQDLRHWLSNAGTGSDEVDGFILAQKIAQLSSAGSLADRRKAAMTSEMSLEADVMKELNFEKVGNGSYLIEVKMDCSFHQFQRDPKSMKLHADEIITCFLGDKKKAKFLGVARGSACFVWVVCKIEAIVLAIVALGGVGCEGLRRPWQLLFGAFRPGFRAQAPIPAHRGDSFQLSSPCSCIRGLIRSKMPNSDIQVGGSLRAHLRPAVMSHQVGQLHVRAPAQQTDSIDAVIQQLQPPDRDPRQSYVSFVERTAEERHSDLREKLQRKCEEEKRNNPVEADVITCRCCAVGMVYEGRAIRQAMCEQGSMSAELWTAHSLGGGYAECVEYRAGTLEDVGERVFNITHETDPAIIESAHEDLRRLESHFQKIRSMPADQARLLRSWINQCKPAMARLSSR</sequence>
<evidence type="ECO:0000313" key="2">
    <source>
        <dbReference type="Proteomes" id="UP000604046"/>
    </source>
</evidence>
<keyword evidence="2" id="KW-1185">Reference proteome</keyword>
<organism evidence="1 2">
    <name type="scientific">Symbiodinium natans</name>
    <dbReference type="NCBI Taxonomy" id="878477"/>
    <lineage>
        <taxon>Eukaryota</taxon>
        <taxon>Sar</taxon>
        <taxon>Alveolata</taxon>
        <taxon>Dinophyceae</taxon>
        <taxon>Suessiales</taxon>
        <taxon>Symbiodiniaceae</taxon>
        <taxon>Symbiodinium</taxon>
    </lineage>
</organism>
<evidence type="ECO:0000313" key="1">
    <source>
        <dbReference type="EMBL" id="CAE7032067.1"/>
    </source>
</evidence>
<comment type="caution">
    <text evidence="1">The sequence shown here is derived from an EMBL/GenBank/DDBJ whole genome shotgun (WGS) entry which is preliminary data.</text>
</comment>
<gene>
    <name evidence="1" type="ORF">SNAT2548_LOCUS3866</name>
</gene>